<evidence type="ECO:0000256" key="1">
    <source>
        <dbReference type="SAM" id="MobiDB-lite"/>
    </source>
</evidence>
<proteinExistence type="predicted"/>
<sequence>MQYSNTVNGAGGIGGATQGSQLGSPATGTSSNKPSFQELLSELTDYITGTPSQQMEKQILAKLGITEKDLKAMTPEQRAKVMEQVREMVKRELAALKETQKAKKTTGIDAMA</sequence>
<feature type="compositionally biased region" description="Polar residues" evidence="1">
    <location>
        <begin position="24"/>
        <end position="35"/>
    </location>
</feature>
<dbReference type="RefSeq" id="WP_228876328.1">
    <property type="nucleotide sequence ID" value="NZ_CAJQYX010000001.1"/>
</dbReference>
<feature type="region of interest" description="Disordered" evidence="1">
    <location>
        <begin position="1"/>
        <end position="36"/>
    </location>
</feature>
<dbReference type="Proteomes" id="UP000789704">
    <property type="component" value="Unassembled WGS sequence"/>
</dbReference>
<name>A0A9N8X1C4_9BURK</name>
<dbReference type="AlphaFoldDB" id="A0A9N8X1C4"/>
<reference evidence="2" key="1">
    <citation type="submission" date="2021-04" db="EMBL/GenBank/DDBJ databases">
        <authorList>
            <person name="Vanwijnsberghe S."/>
        </authorList>
    </citation>
    <scope>NUCLEOTIDE SEQUENCE</scope>
    <source>
        <strain evidence="2">LMG 31841</strain>
    </source>
</reference>
<accession>A0A9N8X1C4</accession>
<gene>
    <name evidence="2" type="ORF">LMG31841_02198</name>
</gene>
<evidence type="ECO:0000313" key="2">
    <source>
        <dbReference type="EMBL" id="CAG4895658.1"/>
    </source>
</evidence>
<protein>
    <submittedName>
        <fullName evidence="2">Uncharacterized protein</fullName>
    </submittedName>
</protein>
<evidence type="ECO:0000313" key="3">
    <source>
        <dbReference type="Proteomes" id="UP000789704"/>
    </source>
</evidence>
<dbReference type="EMBL" id="CAJQZC010000003">
    <property type="protein sequence ID" value="CAG4895658.1"/>
    <property type="molecule type" value="Genomic_DNA"/>
</dbReference>
<comment type="caution">
    <text evidence="2">The sequence shown here is derived from an EMBL/GenBank/DDBJ whole genome shotgun (WGS) entry which is preliminary data.</text>
</comment>
<keyword evidence="3" id="KW-1185">Reference proteome</keyword>
<organism evidence="2 3">
    <name type="scientific">Paraburkholderia saeva</name>
    <dbReference type="NCBI Taxonomy" id="2777537"/>
    <lineage>
        <taxon>Bacteria</taxon>
        <taxon>Pseudomonadati</taxon>
        <taxon>Pseudomonadota</taxon>
        <taxon>Betaproteobacteria</taxon>
        <taxon>Burkholderiales</taxon>
        <taxon>Burkholderiaceae</taxon>
        <taxon>Paraburkholderia</taxon>
    </lineage>
</organism>